<keyword evidence="1" id="KW-0175">Coiled coil</keyword>
<dbReference type="PANTHER" id="PTHR11439">
    <property type="entry name" value="GAG-POL-RELATED RETROTRANSPOSON"/>
    <property type="match status" value="1"/>
</dbReference>
<evidence type="ECO:0000256" key="2">
    <source>
        <dbReference type="SAM" id="MobiDB-lite"/>
    </source>
</evidence>
<sequence>METQKPLLKDKDGEEVDVHMYKSMIGSLMYLTSSRHIIMFVVCACARYQVNPKVSHLHAVKRMFRYLKGQLKFGLWYLKDSLFNLVAYTNSDFARASLDRKSTTKATVKAKTVTGEVHLQALVDGKNVIITESTVRRDHQLEDVEGVDCLPNASIFEQLTQMGTMASAIIYLATKQTFNFSKYIFESMVKNLDNVNKFLMYPRVGKGFSGRETTLFPTMMISGPTTNIADKAVNKEIDDSLVRVTTTAFSLEAEQDSGNINKTQSKATPNEPGVNTSRSDEDSLKLKELIKLCTNLQNKILHLEKTKTTQALEIDSLKKRVKKLKKKQRSRTHKLKRLYKVSLSARVESSDDNEDLGEDASKQGRKIHDINADEDITLVNDQDDEQMFDVNDLKGEEVFVQEDVVDKEVTDKVQKVVKEEVEDINTAKLIVDAAQVNDDGKVDAASIVTTDSAAATMTVDEVDLAQALKEIKSTKPKVKGVVLQEPSEPRTTTTTISSKKPQDKGKAFMIEKPMKLKKKDQIMLDEEVALKLQAEFDKE</sequence>
<organism evidence="3">
    <name type="scientific">Tanacetum cinerariifolium</name>
    <name type="common">Dalmatian daisy</name>
    <name type="synonym">Chrysanthemum cinerariifolium</name>
    <dbReference type="NCBI Taxonomy" id="118510"/>
    <lineage>
        <taxon>Eukaryota</taxon>
        <taxon>Viridiplantae</taxon>
        <taxon>Streptophyta</taxon>
        <taxon>Embryophyta</taxon>
        <taxon>Tracheophyta</taxon>
        <taxon>Spermatophyta</taxon>
        <taxon>Magnoliopsida</taxon>
        <taxon>eudicotyledons</taxon>
        <taxon>Gunneridae</taxon>
        <taxon>Pentapetalae</taxon>
        <taxon>asterids</taxon>
        <taxon>campanulids</taxon>
        <taxon>Asterales</taxon>
        <taxon>Asteraceae</taxon>
        <taxon>Asteroideae</taxon>
        <taxon>Anthemideae</taxon>
        <taxon>Anthemidinae</taxon>
        <taxon>Tanacetum</taxon>
    </lineage>
</organism>
<dbReference type="PANTHER" id="PTHR11439:SF495">
    <property type="entry name" value="REVERSE TRANSCRIPTASE, RNA-DEPENDENT DNA POLYMERASE-RELATED"/>
    <property type="match status" value="1"/>
</dbReference>
<feature type="compositionally biased region" description="Polar residues" evidence="2">
    <location>
        <begin position="489"/>
        <end position="499"/>
    </location>
</feature>
<evidence type="ECO:0000313" key="3">
    <source>
        <dbReference type="EMBL" id="GEU57426.1"/>
    </source>
</evidence>
<reference evidence="3" key="1">
    <citation type="journal article" date="2019" name="Sci. Rep.">
        <title>Draft genome of Tanacetum cinerariifolium, the natural source of mosquito coil.</title>
        <authorList>
            <person name="Yamashiro T."/>
            <person name="Shiraishi A."/>
            <person name="Satake H."/>
            <person name="Nakayama K."/>
        </authorList>
    </citation>
    <scope>NUCLEOTIDE SEQUENCE</scope>
</reference>
<gene>
    <name evidence="3" type="ORF">Tci_029404</name>
</gene>
<feature type="region of interest" description="Disordered" evidence="2">
    <location>
        <begin position="481"/>
        <end position="504"/>
    </location>
</feature>
<feature type="region of interest" description="Disordered" evidence="2">
    <location>
        <begin position="255"/>
        <end position="280"/>
    </location>
</feature>
<feature type="coiled-coil region" evidence="1">
    <location>
        <begin position="286"/>
        <end position="327"/>
    </location>
</feature>
<dbReference type="EMBL" id="BKCJ010003828">
    <property type="protein sequence ID" value="GEU57426.1"/>
    <property type="molecule type" value="Genomic_DNA"/>
</dbReference>
<dbReference type="AlphaFoldDB" id="A0A6L2L717"/>
<protein>
    <submittedName>
        <fullName evidence="3">Putative ribonuclease H-like domain-containing protein</fullName>
    </submittedName>
</protein>
<feature type="compositionally biased region" description="Polar residues" evidence="2">
    <location>
        <begin position="256"/>
        <end position="277"/>
    </location>
</feature>
<comment type="caution">
    <text evidence="3">The sequence shown here is derived from an EMBL/GenBank/DDBJ whole genome shotgun (WGS) entry which is preliminary data.</text>
</comment>
<evidence type="ECO:0000256" key="1">
    <source>
        <dbReference type="SAM" id="Coils"/>
    </source>
</evidence>
<accession>A0A6L2L717</accession>
<proteinExistence type="predicted"/>
<name>A0A6L2L717_TANCI</name>